<dbReference type="InterPro" id="IPR023214">
    <property type="entry name" value="HAD_sf"/>
</dbReference>
<dbReference type="GO" id="GO:0006281">
    <property type="term" value="P:DNA repair"/>
    <property type="evidence" value="ECO:0007669"/>
    <property type="project" value="TreeGrafter"/>
</dbReference>
<dbReference type="InterPro" id="IPR036412">
    <property type="entry name" value="HAD-like_sf"/>
</dbReference>
<dbReference type="GO" id="GO:0005829">
    <property type="term" value="C:cytosol"/>
    <property type="evidence" value="ECO:0007669"/>
    <property type="project" value="TreeGrafter"/>
</dbReference>
<evidence type="ECO:0000313" key="1">
    <source>
        <dbReference type="EMBL" id="KHS55995.1"/>
    </source>
</evidence>
<dbReference type="PANTHER" id="PTHR43434">
    <property type="entry name" value="PHOSPHOGLYCOLATE PHOSPHATASE"/>
    <property type="match status" value="1"/>
</dbReference>
<dbReference type="Gene3D" id="3.40.50.1000">
    <property type="entry name" value="HAD superfamily/HAD-like"/>
    <property type="match status" value="1"/>
</dbReference>
<dbReference type="EMBL" id="JWHR01000131">
    <property type="protein sequence ID" value="KHS55995.1"/>
    <property type="molecule type" value="Genomic_DNA"/>
</dbReference>
<dbReference type="AlphaFoldDB" id="A0A0B3WN67"/>
<gene>
    <name evidence="1" type="ORF">QX51_16340</name>
</gene>
<dbReference type="OrthoDB" id="9796026at2"/>
<evidence type="ECO:0000313" key="2">
    <source>
        <dbReference type="Proteomes" id="UP000031189"/>
    </source>
</evidence>
<name>A0A0B3WN67_9FIRM</name>
<dbReference type="STRING" id="1577792.QX51_16340"/>
<reference evidence="1 2" key="1">
    <citation type="submission" date="2014-12" db="EMBL/GenBank/DDBJ databases">
        <title>Draft genome sequence of Terrisporobacter sp. 08-306576, isolated from the blood culture of a bacteremia patient.</title>
        <authorList>
            <person name="Lund L.C."/>
            <person name="Sydenham T.V."/>
            <person name="Hogh S.V."/>
            <person name="Skov M.N."/>
            <person name="Kemp M."/>
            <person name="Justesen U.S."/>
        </authorList>
    </citation>
    <scope>NUCLEOTIDE SEQUENCE [LARGE SCALE GENOMIC DNA]</scope>
    <source>
        <strain evidence="1 2">08-306576</strain>
    </source>
</reference>
<dbReference type="Proteomes" id="UP000031189">
    <property type="component" value="Unassembled WGS sequence"/>
</dbReference>
<dbReference type="GO" id="GO:0008967">
    <property type="term" value="F:phosphoglycolate phosphatase activity"/>
    <property type="evidence" value="ECO:0007669"/>
    <property type="project" value="TreeGrafter"/>
</dbReference>
<dbReference type="InterPro" id="IPR050155">
    <property type="entry name" value="HAD-like_hydrolase_sf"/>
</dbReference>
<comment type="caution">
    <text evidence="1">The sequence shown here is derived from an EMBL/GenBank/DDBJ whole genome shotgun (WGS) entry which is preliminary data.</text>
</comment>
<sequence>MENVFEKYEKLKDFLVCVDSDGCAMDTMEVKHRKCFAPEMIKTWNLEENEEYILNLWYDLNLYTKTRGINRFKGLAETFKIIREKGIEIEDLDSLLNWVDTTNELSNRSLKNEIEKTNSKALKMALEWSLNVNESIENLPKGDEPFENVKEGLEVLSKKVDISVVSSANGEALNDEWNRNDLVKYLRALLGQEAGTKQHCIAELKKKGYDIDKILMVGDAPGDLQAAKNNDVKFYPILVNKEGFSWERLVNEAVPKLINGEFDEIYQNQLIDEFDNSLR</sequence>
<organism evidence="1 2">
    <name type="scientific">Terrisporobacter othiniensis</name>
    <dbReference type="NCBI Taxonomy" id="1577792"/>
    <lineage>
        <taxon>Bacteria</taxon>
        <taxon>Bacillati</taxon>
        <taxon>Bacillota</taxon>
        <taxon>Clostridia</taxon>
        <taxon>Peptostreptococcales</taxon>
        <taxon>Peptostreptococcaceae</taxon>
        <taxon>Terrisporobacter</taxon>
    </lineage>
</organism>
<dbReference type="SUPFAM" id="SSF56784">
    <property type="entry name" value="HAD-like"/>
    <property type="match status" value="1"/>
</dbReference>
<protein>
    <recommendedName>
        <fullName evidence="3">Phosphoglycolate phosphatase</fullName>
    </recommendedName>
</protein>
<keyword evidence="2" id="KW-1185">Reference proteome</keyword>
<dbReference type="InterPro" id="IPR023198">
    <property type="entry name" value="PGP-like_dom2"/>
</dbReference>
<dbReference type="PANTHER" id="PTHR43434:SF1">
    <property type="entry name" value="PHOSPHOGLYCOLATE PHOSPHATASE"/>
    <property type="match status" value="1"/>
</dbReference>
<proteinExistence type="predicted"/>
<dbReference type="RefSeq" id="WP_039680970.1">
    <property type="nucleotide sequence ID" value="NZ_JAWGXO010000032.1"/>
</dbReference>
<evidence type="ECO:0008006" key="3">
    <source>
        <dbReference type="Google" id="ProtNLM"/>
    </source>
</evidence>
<dbReference type="Pfam" id="PF13419">
    <property type="entry name" value="HAD_2"/>
    <property type="match status" value="1"/>
</dbReference>
<accession>A0A0B3WN67</accession>
<dbReference type="InterPro" id="IPR041492">
    <property type="entry name" value="HAD_2"/>
</dbReference>
<dbReference type="Gene3D" id="1.10.150.240">
    <property type="entry name" value="Putative phosphatase, domain 2"/>
    <property type="match status" value="1"/>
</dbReference>
<dbReference type="CDD" id="cd01427">
    <property type="entry name" value="HAD_like"/>
    <property type="match status" value="1"/>
</dbReference>